<sequence length="206" mass="22584">MLLLEFPVFGFAEIGGLGANPNWVFDGWCAIVSDAPNDLHRMKHEDIKEGARVMLGYVNRILSQLSLIRESSMANFPWSGVGSRAASKLRSYSTVAGADGTAASAQKSKSGCKKDYSTSPRSFHERPLSKLSISLNRGLDYYESTYSPGRSALDTPTSSAKNSFEPHLMVADAWEAFRRSLVHFRGQPVGIIVAYGHSSEDVLNYD</sequence>
<comment type="caution">
    <text evidence="2">The sequence shown here is derived from an EMBL/GenBank/DDBJ whole genome shotgun (WGS) entry which is preliminary data.</text>
</comment>
<reference evidence="2" key="1">
    <citation type="submission" date="2020-07" db="EMBL/GenBank/DDBJ databases">
        <title>Ethylene signaling mediates host invasion by parasitic plants.</title>
        <authorList>
            <person name="Yoshida S."/>
        </authorList>
    </citation>
    <scope>NUCLEOTIDE SEQUENCE</scope>
    <source>
        <strain evidence="2">Okayama</strain>
    </source>
</reference>
<evidence type="ECO:0000313" key="3">
    <source>
        <dbReference type="Proteomes" id="UP000653305"/>
    </source>
</evidence>
<organism evidence="2 3">
    <name type="scientific">Phtheirospermum japonicum</name>
    <dbReference type="NCBI Taxonomy" id="374723"/>
    <lineage>
        <taxon>Eukaryota</taxon>
        <taxon>Viridiplantae</taxon>
        <taxon>Streptophyta</taxon>
        <taxon>Embryophyta</taxon>
        <taxon>Tracheophyta</taxon>
        <taxon>Spermatophyta</taxon>
        <taxon>Magnoliopsida</taxon>
        <taxon>eudicotyledons</taxon>
        <taxon>Gunneridae</taxon>
        <taxon>Pentapetalae</taxon>
        <taxon>asterids</taxon>
        <taxon>lamiids</taxon>
        <taxon>Lamiales</taxon>
        <taxon>Orobanchaceae</taxon>
        <taxon>Orobanchaceae incertae sedis</taxon>
        <taxon>Phtheirospermum</taxon>
    </lineage>
</organism>
<evidence type="ECO:0000256" key="1">
    <source>
        <dbReference type="SAM" id="MobiDB-lite"/>
    </source>
</evidence>
<proteinExistence type="predicted"/>
<feature type="region of interest" description="Disordered" evidence="1">
    <location>
        <begin position="103"/>
        <end position="123"/>
    </location>
</feature>
<dbReference type="Proteomes" id="UP000653305">
    <property type="component" value="Unassembled WGS sequence"/>
</dbReference>
<accession>A0A830DCQ5</accession>
<dbReference type="AlphaFoldDB" id="A0A830DCQ5"/>
<name>A0A830DCQ5_9LAMI</name>
<protein>
    <submittedName>
        <fullName evidence="2">Alkaline/neutral invertase cinv2</fullName>
    </submittedName>
</protein>
<evidence type="ECO:0000313" key="2">
    <source>
        <dbReference type="EMBL" id="GFQ04112.1"/>
    </source>
</evidence>
<keyword evidence="3" id="KW-1185">Reference proteome</keyword>
<gene>
    <name evidence="2" type="ORF">PHJA_002555100</name>
</gene>
<feature type="compositionally biased region" description="Basic and acidic residues" evidence="1">
    <location>
        <begin position="112"/>
        <end position="123"/>
    </location>
</feature>
<dbReference type="EMBL" id="BMAC01000909">
    <property type="protein sequence ID" value="GFQ04112.1"/>
    <property type="molecule type" value="Genomic_DNA"/>
</dbReference>
<dbReference type="OrthoDB" id="1883188at2759"/>